<keyword evidence="4 10" id="KW-0436">Ligase</keyword>
<dbReference type="PRINTS" id="PR01045">
    <property type="entry name" value="TRNASYNTHGB"/>
</dbReference>
<dbReference type="PANTHER" id="PTHR30075">
    <property type="entry name" value="GLYCYL-TRNA SYNTHETASE"/>
    <property type="match status" value="1"/>
</dbReference>
<evidence type="ECO:0000256" key="8">
    <source>
        <dbReference type="ARBA" id="ARBA00023146"/>
    </source>
</evidence>
<dbReference type="Pfam" id="PF02092">
    <property type="entry name" value="tRNA_synt_2f"/>
    <property type="match status" value="1"/>
</dbReference>
<dbReference type="AlphaFoldDB" id="A0A1E7YUF4"/>
<dbReference type="GO" id="GO:0005829">
    <property type="term" value="C:cytosol"/>
    <property type="evidence" value="ECO:0007669"/>
    <property type="project" value="TreeGrafter"/>
</dbReference>
<evidence type="ECO:0000256" key="9">
    <source>
        <dbReference type="ARBA" id="ARBA00047937"/>
    </source>
</evidence>
<evidence type="ECO:0000256" key="6">
    <source>
        <dbReference type="ARBA" id="ARBA00022840"/>
    </source>
</evidence>
<evidence type="ECO:0000256" key="2">
    <source>
        <dbReference type="ARBA" id="ARBA00011209"/>
    </source>
</evidence>
<evidence type="ECO:0000313" key="11">
    <source>
        <dbReference type="Proteomes" id="UP000175707"/>
    </source>
</evidence>
<evidence type="ECO:0000256" key="1">
    <source>
        <dbReference type="ARBA" id="ARBA00008226"/>
    </source>
</evidence>
<proteinExistence type="inferred from homology"/>
<gene>
    <name evidence="10" type="ORF">BAE30_09340</name>
</gene>
<keyword evidence="7" id="KW-0648">Protein biosynthesis</keyword>
<keyword evidence="8" id="KW-0030">Aminoacyl-tRNA synthetase</keyword>
<evidence type="ECO:0000256" key="7">
    <source>
        <dbReference type="ARBA" id="ARBA00022917"/>
    </source>
</evidence>
<reference evidence="10 11" key="1">
    <citation type="submission" date="2016-06" db="EMBL/GenBank/DDBJ databases">
        <title>Gene turnover analysis identifies the evolutionary adaptation of the extremophile Acidithiobacillus caldus.</title>
        <authorList>
            <person name="Zhang X."/>
        </authorList>
    </citation>
    <scope>NUCLEOTIDE SEQUENCE [LARGE SCALE GENOMIC DNA]</scope>
    <source>
        <strain evidence="10 11">S1</strain>
    </source>
</reference>
<comment type="caution">
    <text evidence="10">The sequence shown here is derived from an EMBL/GenBank/DDBJ whole genome shotgun (WGS) entry which is preliminary data.</text>
</comment>
<dbReference type="PANTHER" id="PTHR30075:SF2">
    <property type="entry name" value="GLYCINE--TRNA LIGASE, CHLOROPLASTIC_MITOCHONDRIAL 2"/>
    <property type="match status" value="1"/>
</dbReference>
<dbReference type="InterPro" id="IPR015944">
    <property type="entry name" value="Gly-tRNA-synth_bsu"/>
</dbReference>
<protein>
    <recommendedName>
        <fullName evidence="3">glycine--tRNA ligase</fullName>
        <ecNumber evidence="3">6.1.1.14</ecNumber>
    </recommendedName>
</protein>
<dbReference type="InterPro" id="IPR006194">
    <property type="entry name" value="Gly-tRNA-synth_heterodimer"/>
</dbReference>
<dbReference type="GO" id="GO:0005524">
    <property type="term" value="F:ATP binding"/>
    <property type="evidence" value="ECO:0007669"/>
    <property type="project" value="UniProtKB-KW"/>
</dbReference>
<accession>A0A1E7YUF4</accession>
<dbReference type="EMBL" id="LZYH01000593">
    <property type="protein sequence ID" value="OFC58145.1"/>
    <property type="molecule type" value="Genomic_DNA"/>
</dbReference>
<dbReference type="NCBIfam" id="TIGR00211">
    <property type="entry name" value="glyS"/>
    <property type="match status" value="1"/>
</dbReference>
<name>A0A1E7YUF4_9PROT</name>
<sequence length="373" mass="41849">MRPSEDLLLEIGCEELPAQEQPRLLQAAPEIFQGLLDEAGIAFGVVHSFVGPRRLALLVEDLALETQAREEWRRGPSLDRAFNADGQLSAAALGFARSCGVAPDALEELATDKGPVLAFRVVTPAQNSAHLLPEIAQRWLQALPLRKRMRWGERDDRFSRPVRWLVLRLGAQVLPWQSFGLQAGAASRGHRVHHPEEVPLPVLRDYPTLLREAKVRADWHERRQHILRELSCLAEELGAQALLDDALADEITGLNEWPVALAGSFDPNYLRVPEAVLRTVMVQHQRYVPLRSGDGRLAPHYLFIANIASRDPRVVVRGNDRVLRARLADAAFFWDQDRRRSLASRLPELAALLFQDGLGSMAEKSHRLEALAR</sequence>
<dbReference type="GO" id="GO:0006426">
    <property type="term" value="P:glycyl-tRNA aminoacylation"/>
    <property type="evidence" value="ECO:0007669"/>
    <property type="project" value="InterPro"/>
</dbReference>
<evidence type="ECO:0000256" key="3">
    <source>
        <dbReference type="ARBA" id="ARBA00012829"/>
    </source>
</evidence>
<comment type="similarity">
    <text evidence="1">Belongs to the class-II aminoacyl-tRNA synthetase family.</text>
</comment>
<comment type="subunit">
    <text evidence="2">Tetramer of two alpha and two beta subunits.</text>
</comment>
<feature type="non-terminal residue" evidence="10">
    <location>
        <position position="373"/>
    </location>
</feature>
<keyword evidence="5" id="KW-0547">Nucleotide-binding</keyword>
<evidence type="ECO:0000256" key="4">
    <source>
        <dbReference type="ARBA" id="ARBA00022598"/>
    </source>
</evidence>
<dbReference type="EC" id="6.1.1.14" evidence="3"/>
<keyword evidence="6" id="KW-0067">ATP-binding</keyword>
<dbReference type="Proteomes" id="UP000175707">
    <property type="component" value="Unassembled WGS sequence"/>
</dbReference>
<dbReference type="GO" id="GO:0004820">
    <property type="term" value="F:glycine-tRNA ligase activity"/>
    <property type="evidence" value="ECO:0007669"/>
    <property type="project" value="UniProtKB-EC"/>
</dbReference>
<evidence type="ECO:0000256" key="5">
    <source>
        <dbReference type="ARBA" id="ARBA00022741"/>
    </source>
</evidence>
<comment type="catalytic activity">
    <reaction evidence="9">
        <text>tRNA(Gly) + glycine + ATP = glycyl-tRNA(Gly) + AMP + diphosphate</text>
        <dbReference type="Rhea" id="RHEA:16013"/>
        <dbReference type="Rhea" id="RHEA-COMP:9664"/>
        <dbReference type="Rhea" id="RHEA-COMP:9683"/>
        <dbReference type="ChEBI" id="CHEBI:30616"/>
        <dbReference type="ChEBI" id="CHEBI:33019"/>
        <dbReference type="ChEBI" id="CHEBI:57305"/>
        <dbReference type="ChEBI" id="CHEBI:78442"/>
        <dbReference type="ChEBI" id="CHEBI:78522"/>
        <dbReference type="ChEBI" id="CHEBI:456215"/>
        <dbReference type="EC" id="6.1.1.14"/>
    </reaction>
</comment>
<organism evidence="10 11">
    <name type="scientific">Acidithiobacillus caldus</name>
    <dbReference type="NCBI Taxonomy" id="33059"/>
    <lineage>
        <taxon>Bacteria</taxon>
        <taxon>Pseudomonadati</taxon>
        <taxon>Pseudomonadota</taxon>
        <taxon>Acidithiobacillia</taxon>
        <taxon>Acidithiobacillales</taxon>
        <taxon>Acidithiobacillaceae</taxon>
        <taxon>Acidithiobacillus</taxon>
    </lineage>
</organism>
<evidence type="ECO:0000313" key="10">
    <source>
        <dbReference type="EMBL" id="OFC58145.1"/>
    </source>
</evidence>